<gene>
    <name evidence="2" type="ORF">NCTC11997_00646</name>
</gene>
<protein>
    <submittedName>
        <fullName evidence="2">Putative antitoxin of the YafO-YafN toxin-antitoxin system</fullName>
    </submittedName>
</protein>
<proteinExistence type="inferred from homology"/>
<dbReference type="EMBL" id="UGSB01000001">
    <property type="protein sequence ID" value="SUA51528.1"/>
    <property type="molecule type" value="Genomic_DNA"/>
</dbReference>
<sequence>MIRAINWPFCIWECFISIRQIYADNSTNMSTFKKNPMAVMKPAEGAPVVVLNRNQPIFYCVPADAYKVLMGKLEDIELADIVRQRQSSPEIEVSLDLLSAM</sequence>
<dbReference type="SUPFAM" id="SSF143120">
    <property type="entry name" value="YefM-like"/>
    <property type="match status" value="1"/>
</dbReference>
<organism evidence="2 3">
    <name type="scientific">Oligella ureolytica</name>
    <dbReference type="NCBI Taxonomy" id="90244"/>
    <lineage>
        <taxon>Bacteria</taxon>
        <taxon>Pseudomonadati</taxon>
        <taxon>Pseudomonadota</taxon>
        <taxon>Betaproteobacteria</taxon>
        <taxon>Burkholderiales</taxon>
        <taxon>Alcaligenaceae</taxon>
        <taxon>Oligella</taxon>
    </lineage>
</organism>
<dbReference type="STRING" id="1122619.GCA_000373745_01809"/>
<name>A0A378XCR6_9BURK</name>
<dbReference type="InterPro" id="IPR036165">
    <property type="entry name" value="YefM-like_sf"/>
</dbReference>
<evidence type="ECO:0000313" key="2">
    <source>
        <dbReference type="EMBL" id="SUA51528.1"/>
    </source>
</evidence>
<dbReference type="AlphaFoldDB" id="A0A378XCR6"/>
<comment type="similarity">
    <text evidence="1">Belongs to the phD/YefM antitoxin family.</text>
</comment>
<dbReference type="RefSeq" id="WP_018574986.1">
    <property type="nucleotide sequence ID" value="NZ_UGSB01000001.1"/>
</dbReference>
<evidence type="ECO:0000313" key="3">
    <source>
        <dbReference type="Proteomes" id="UP000254603"/>
    </source>
</evidence>
<evidence type="ECO:0000256" key="1">
    <source>
        <dbReference type="ARBA" id="ARBA00009981"/>
    </source>
</evidence>
<reference evidence="2 3" key="1">
    <citation type="submission" date="2018-06" db="EMBL/GenBank/DDBJ databases">
        <authorList>
            <consortium name="Pathogen Informatics"/>
            <person name="Doyle S."/>
        </authorList>
    </citation>
    <scope>NUCLEOTIDE SEQUENCE [LARGE SCALE GENOMIC DNA]</scope>
    <source>
        <strain evidence="2 3">NCTC11997</strain>
    </source>
</reference>
<accession>A0A378XCR6</accession>
<dbReference type="Proteomes" id="UP000254603">
    <property type="component" value="Unassembled WGS sequence"/>
</dbReference>